<dbReference type="OrthoDB" id="7861975at2"/>
<organism evidence="2">
    <name type="scientific">Microvirga ossetica</name>
    <dbReference type="NCBI Taxonomy" id="1882682"/>
    <lineage>
        <taxon>Bacteria</taxon>
        <taxon>Pseudomonadati</taxon>
        <taxon>Pseudomonadota</taxon>
        <taxon>Alphaproteobacteria</taxon>
        <taxon>Hyphomicrobiales</taxon>
        <taxon>Methylobacteriaceae</taxon>
        <taxon>Microvirga</taxon>
    </lineage>
</organism>
<proteinExistence type="predicted"/>
<keyword evidence="3" id="KW-0614">Plasmid</keyword>
<gene>
    <name evidence="2" type="ORF">BB934_22035</name>
    <name evidence="3" type="ORF">BB934_31440</name>
</gene>
<dbReference type="Pfam" id="PF06568">
    <property type="entry name" value="YjiS-like"/>
    <property type="match status" value="1"/>
</dbReference>
<dbReference type="EMBL" id="CP016616">
    <property type="protein sequence ID" value="ANY80576.1"/>
    <property type="molecule type" value="Genomic_DNA"/>
</dbReference>
<sequence>MSATLSTIIHPAGASRTGAGLLTVTASWKRIRRHFARRAAVAHLRELDDEGLRDIGLAYSEIEAAVHGFMTAPNRARMR</sequence>
<dbReference type="KEGG" id="moc:BB934_22035"/>
<evidence type="ECO:0000259" key="1">
    <source>
        <dbReference type="Pfam" id="PF06568"/>
    </source>
</evidence>
<reference evidence="2" key="1">
    <citation type="submission" date="2016-07" db="EMBL/GenBank/DDBJ databases">
        <title>Microvirga ossetica sp. nov. a new species of rhizobia isolated from root nodules of the legume species Vicia alpestris Steven originated from North Ossetia region in the Caucasus.</title>
        <authorList>
            <person name="Safronova V.I."/>
            <person name="Kuznetsova I.G."/>
            <person name="Sazanova A.L."/>
            <person name="Belimov A."/>
            <person name="Andronov E."/>
            <person name="Osledkin Y.S."/>
            <person name="Onishchuk O.P."/>
            <person name="Kurchak O.N."/>
            <person name="Shaposhnikov A.I."/>
            <person name="Willems A."/>
            <person name="Tikhonovich I.A."/>
        </authorList>
    </citation>
    <scope>NUCLEOTIDE SEQUENCE [LARGE SCALE GENOMIC DNA]</scope>
    <source>
        <strain evidence="2">V5/3M</strain>
        <plasmid evidence="3">unnamed1</plasmid>
    </source>
</reference>
<evidence type="ECO:0000313" key="3">
    <source>
        <dbReference type="EMBL" id="ANY82763.1"/>
    </source>
</evidence>
<dbReference type="EMBL" id="CP016617">
    <property type="protein sequence ID" value="ANY82763.1"/>
    <property type="molecule type" value="Genomic_DNA"/>
</dbReference>
<name>A0A1B2EKS7_9HYPH</name>
<feature type="domain" description="YjiS-like" evidence="1">
    <location>
        <begin position="28"/>
        <end position="63"/>
    </location>
</feature>
<geneLocation type="plasmid" evidence="3">
    <name>unnamed1</name>
</geneLocation>
<accession>A0A1B2EKS7</accession>
<dbReference type="AlphaFoldDB" id="A0A1B2EKS7"/>
<dbReference type="RefSeq" id="WP_099511583.1">
    <property type="nucleotide sequence ID" value="NZ_CP016616.1"/>
</dbReference>
<dbReference type="InterPro" id="IPR009506">
    <property type="entry name" value="YjiS-like"/>
</dbReference>
<dbReference type="KEGG" id="moc:BB934_31440"/>
<protein>
    <recommendedName>
        <fullName evidence="1">YjiS-like domain-containing protein</fullName>
    </recommendedName>
</protein>
<evidence type="ECO:0000313" key="2">
    <source>
        <dbReference type="EMBL" id="ANY80576.1"/>
    </source>
</evidence>